<dbReference type="RefSeq" id="WP_128387076.1">
    <property type="nucleotide sequence ID" value="NZ_CP035037.1"/>
</dbReference>
<name>A0ABX5QGS1_9MICO</name>
<accession>A0ABX5QGS1</accession>
<evidence type="ECO:0000313" key="4">
    <source>
        <dbReference type="Proteomes" id="UP000285768"/>
    </source>
</evidence>
<dbReference type="Proteomes" id="UP000285768">
    <property type="component" value="Chromosome"/>
</dbReference>
<dbReference type="PANTHER" id="PTHR43187">
    <property type="entry name" value="GLUTAMINE AMIDOTRANSFERASE DUG3-RELATED"/>
    <property type="match status" value="1"/>
</dbReference>
<reference evidence="3 4" key="1">
    <citation type="submission" date="2019-01" db="EMBL/GenBank/DDBJ databases">
        <title>Leucobacter muris sp. nov. isolated from the nose of a laboratory mouse.</title>
        <authorList>
            <person name="Benga L."/>
            <person name="Sproeer C."/>
            <person name="Schumann P."/>
            <person name="Verbarg S."/>
            <person name="Bunk B."/>
            <person name="Engelhardt E."/>
            <person name="Benten P.M."/>
            <person name="Sager M."/>
        </authorList>
    </citation>
    <scope>NUCLEOTIDE SEQUENCE [LARGE SCALE GENOMIC DNA]</scope>
    <source>
        <strain evidence="3 4">DSM 101948</strain>
    </source>
</reference>
<dbReference type="EMBL" id="CP035037">
    <property type="protein sequence ID" value="QAB18144.1"/>
    <property type="molecule type" value="Genomic_DNA"/>
</dbReference>
<dbReference type="InterPro" id="IPR026869">
    <property type="entry name" value="EgtC-like"/>
</dbReference>
<organism evidence="3 4">
    <name type="scientific">Leucobacter muris</name>
    <dbReference type="NCBI Taxonomy" id="1935379"/>
    <lineage>
        <taxon>Bacteria</taxon>
        <taxon>Bacillati</taxon>
        <taxon>Actinomycetota</taxon>
        <taxon>Actinomycetes</taxon>
        <taxon>Micrococcales</taxon>
        <taxon>Microbacteriaceae</taxon>
        <taxon>Leucobacter</taxon>
    </lineage>
</organism>
<dbReference type="CDD" id="cd01908">
    <property type="entry name" value="YafJ"/>
    <property type="match status" value="1"/>
</dbReference>
<keyword evidence="1 3" id="KW-0315">Glutamine amidotransferase</keyword>
<evidence type="ECO:0000256" key="1">
    <source>
        <dbReference type="ARBA" id="ARBA00022962"/>
    </source>
</evidence>
<dbReference type="Pfam" id="PF13230">
    <property type="entry name" value="GATase_4"/>
    <property type="match status" value="1"/>
</dbReference>
<feature type="domain" description="Glutamine amidotransferase type-2" evidence="2">
    <location>
        <begin position="2"/>
        <end position="281"/>
    </location>
</feature>
<dbReference type="InterPro" id="IPR017932">
    <property type="entry name" value="GATase_2_dom"/>
</dbReference>
<sequence>MCRWLAYLGSAIPLEDVLVRPDHSLIDQSLLARDLTLPGDPRAAQFRRSAFPTNGDGFGVAWRGRAGTLGQYRQIEPAWDSQNLRLLAAQIESDCFLAHVRAAPGGTIAEQNCHPFVHGGWMFQHNGEIHGFPRVKRELALDVDPALYPSILGNSDSEVCFYLALGYGLAEEPVKALTRMVGRVERARRERAIAEPFRATVCASDGSQLVVLRWASPDAPRAEAPTLFHSAGATALRTVDGTEDRLPRDAQLVVSEPLELHWSSRTWHEVEAGTVGVFRRGEEPAFTRIELTV</sequence>
<evidence type="ECO:0000313" key="3">
    <source>
        <dbReference type="EMBL" id="QAB18144.1"/>
    </source>
</evidence>
<gene>
    <name evidence="3" type="ORF">Leucomu_09625</name>
</gene>
<dbReference type="PROSITE" id="PS51278">
    <property type="entry name" value="GATASE_TYPE_2"/>
    <property type="match status" value="1"/>
</dbReference>
<keyword evidence="4" id="KW-1185">Reference proteome</keyword>
<dbReference type="Gene3D" id="3.60.20.10">
    <property type="entry name" value="Glutamine Phosphoribosylpyrophosphate, subunit 1, domain 1"/>
    <property type="match status" value="1"/>
</dbReference>
<dbReference type="SUPFAM" id="SSF56235">
    <property type="entry name" value="N-terminal nucleophile aminohydrolases (Ntn hydrolases)"/>
    <property type="match status" value="1"/>
</dbReference>
<dbReference type="PANTHER" id="PTHR43187:SF1">
    <property type="entry name" value="GLUTAMINE AMIDOTRANSFERASE DUG3-RELATED"/>
    <property type="match status" value="1"/>
</dbReference>
<protein>
    <submittedName>
        <fullName evidence="3">Class II glutamine amidotransferase</fullName>
    </submittedName>
</protein>
<evidence type="ECO:0000259" key="2">
    <source>
        <dbReference type="PROSITE" id="PS51278"/>
    </source>
</evidence>
<proteinExistence type="predicted"/>
<dbReference type="InterPro" id="IPR052373">
    <property type="entry name" value="Gamma-glu_amide_hydrolase"/>
</dbReference>
<dbReference type="InterPro" id="IPR029055">
    <property type="entry name" value="Ntn_hydrolases_N"/>
</dbReference>